<name>A0A1G4NW13_9FLOR</name>
<geneLocation type="chloroplast" evidence="1"/>
<evidence type="ECO:0000313" key="1">
    <source>
        <dbReference type="EMBL" id="SCW22706.1"/>
    </source>
</evidence>
<proteinExistence type="predicted"/>
<dbReference type="AlphaFoldDB" id="A0A1G4NW13"/>
<dbReference type="GeneID" id="30000944"/>
<reference evidence="1" key="2">
    <citation type="submission" date="2016-10" db="EMBL/GenBank/DDBJ databases">
        <authorList>
            <person name="de Groot N.N."/>
        </authorList>
    </citation>
    <scope>NUCLEOTIDE SEQUENCE</scope>
    <source>
        <strain evidence="1">J.0256</strain>
    </source>
</reference>
<sequence length="166" mass="19465">MKIDQITMKKPLELRETYSKKNPSTRPMNNFINLNVNTIYGDIVSPYFQIGNTFVGKNITARTRSMVWYMEKGLNGFQTITDSVTFNINKVVKPRRKKLYTSNFHDIETGRQKRTLSNRDRVIIQTQNNHIERLLIRKNNQNVNKLCIAVIRAMADRLRYLILTPS</sequence>
<organism evidence="1">
    <name type="scientific">Liagoropsis maxima</name>
    <dbReference type="NCBI Taxonomy" id="1653392"/>
    <lineage>
        <taxon>Eukaryota</taxon>
        <taxon>Rhodophyta</taxon>
        <taxon>Florideophyceae</taxon>
        <taxon>Nemaliophycidae</taxon>
        <taxon>Nemaliales</taxon>
        <taxon>Liagoraceae</taxon>
        <taxon>Liagoropsis</taxon>
    </lineage>
</organism>
<keyword evidence="1" id="KW-0934">Plastid</keyword>
<gene>
    <name evidence="1" type="primary">ORF_13</name>
    <name evidence="1" type="ORF">J0256_37</name>
</gene>
<accession>A0A1G4NW13</accession>
<dbReference type="RefSeq" id="YP_009314452.1">
    <property type="nucleotide sequence ID" value="NC_031662.1"/>
</dbReference>
<protein>
    <submittedName>
        <fullName evidence="1">Uncharacterized protein</fullName>
    </submittedName>
</protein>
<keyword evidence="1" id="KW-0150">Chloroplast</keyword>
<reference evidence="1" key="1">
    <citation type="submission" date="2016-10" db="EMBL/GenBank/DDBJ databases">
        <title>Chloroplast genomes as a tool to resolve red algal phylogenies: a case study in the Nemaliales.</title>
        <authorList>
            <person name="Costa J.F."/>
            <person name="Lin S.M."/>
            <person name="Macaya E.C."/>
            <person name="Fernandez-Garcia C."/>
            <person name="Verbruggen H."/>
        </authorList>
    </citation>
    <scope>NUCLEOTIDE SEQUENCE</scope>
    <source>
        <strain evidence="1">J.0256</strain>
    </source>
</reference>
<dbReference type="EMBL" id="LT622870">
    <property type="protein sequence ID" value="SCW22706.1"/>
    <property type="molecule type" value="Genomic_DNA"/>
</dbReference>